<dbReference type="Proteomes" id="UP001605036">
    <property type="component" value="Unassembled WGS sequence"/>
</dbReference>
<comment type="caution">
    <text evidence="1">The sequence shown here is derived from an EMBL/GenBank/DDBJ whole genome shotgun (WGS) entry which is preliminary data.</text>
</comment>
<sequence>MALVWSQGQTIVLVKRPPQSRTHIHVIAAEWEHANECFVLSSRILVPVAANAELLAGGSVLDSETGLYRSYLVLGKADSIYICGLDFDQESPDLITKLPLPNSSWSATSESSLCRIEDCWLIDGPIVVAVREGQLLLVTSEASYRSTEFDEIEEEDLQSKTVITPWEAHVLNLPERFEDQALKIHFCGYVRSFENQEIILSLTASSGKRSRTASASPDRYLQSWSFYSLSLNTKGSVVSEGSSDGGAFKFTSSEQIPTELDPKDIACILAVRPSTTGDDDSYYVFVGTTDRRLLKCSHAQIVDVLHLETAPSKLHFGVVAEGQGVILVALDGPQQKLLAVCPESLQILQDWNDVWRVVIDDFTSSGHDQIVLLSIVSSSEEGLCTPSTQLSVNFTVVHGFSSVTVEGVQQGSQQHLAETKAINDCKMSGMETICKALQKRVESGLEQLQVAKNERDSKKELVRISSCLLHNLITRSAFEQNASLEGVSGLKSAYRQDRLELVRATKASSRVSGMNWFFMVEIEMTTEARPDAVLHNLSLMMTSPNCSMTGKSSVLKSLTPGDGTANLVVCIPFQDSSLRPGLPFDVSVRALAFQRGDTHSTAGGSESSSQASRDLYTQWLGGFEVVYPTVTPHLEPRQACIILEQVGEQVQFVILSKGEEHLSRLSGYMQSTLQMEEIQGDEPDPKNTMRWLNFSSVGGCGPNGASLCYLGLHAVIKLKAIDADFLLILEQTLVQLFTQYHILMIPILRTISGRQFMYSLFKIVSRVIPSEALEKMDEFINALSKHLSLQDSSLKTRPDEKTKEARHVAQKLEVAVDEKFCDLWTLLL</sequence>
<reference evidence="1 2" key="1">
    <citation type="submission" date="2024-09" db="EMBL/GenBank/DDBJ databases">
        <title>Chromosome-scale assembly of Riccia fluitans.</title>
        <authorList>
            <person name="Paukszto L."/>
            <person name="Sawicki J."/>
            <person name="Karawczyk K."/>
            <person name="Piernik-Szablinska J."/>
            <person name="Szczecinska M."/>
            <person name="Mazdziarz M."/>
        </authorList>
    </citation>
    <scope>NUCLEOTIDE SEQUENCE [LARGE SCALE GENOMIC DNA]</scope>
    <source>
        <strain evidence="1">Rf_01</strain>
        <tissue evidence="1">Aerial parts of the thallus</tissue>
    </source>
</reference>
<dbReference type="EMBL" id="JBHFFA010000006">
    <property type="protein sequence ID" value="KAL2620662.1"/>
    <property type="molecule type" value="Genomic_DNA"/>
</dbReference>
<proteinExistence type="predicted"/>
<accession>A0ABD1Y4L6</accession>
<evidence type="ECO:0000313" key="2">
    <source>
        <dbReference type="Proteomes" id="UP001605036"/>
    </source>
</evidence>
<gene>
    <name evidence="1" type="ORF">R1flu_000867</name>
</gene>
<evidence type="ECO:0000313" key="1">
    <source>
        <dbReference type="EMBL" id="KAL2620662.1"/>
    </source>
</evidence>
<name>A0ABD1Y4L6_9MARC</name>
<evidence type="ECO:0008006" key="3">
    <source>
        <dbReference type="Google" id="ProtNLM"/>
    </source>
</evidence>
<keyword evidence="2" id="KW-1185">Reference proteome</keyword>
<dbReference type="AlphaFoldDB" id="A0ABD1Y4L6"/>
<protein>
    <recommendedName>
        <fullName evidence="3">Fanconi anemia group B protein</fullName>
    </recommendedName>
</protein>
<organism evidence="1 2">
    <name type="scientific">Riccia fluitans</name>
    <dbReference type="NCBI Taxonomy" id="41844"/>
    <lineage>
        <taxon>Eukaryota</taxon>
        <taxon>Viridiplantae</taxon>
        <taxon>Streptophyta</taxon>
        <taxon>Embryophyta</taxon>
        <taxon>Marchantiophyta</taxon>
        <taxon>Marchantiopsida</taxon>
        <taxon>Marchantiidae</taxon>
        <taxon>Marchantiales</taxon>
        <taxon>Ricciaceae</taxon>
        <taxon>Riccia</taxon>
    </lineage>
</organism>